<evidence type="ECO:0000313" key="3">
    <source>
        <dbReference type="Proteomes" id="UP000028990"/>
    </source>
</evidence>
<dbReference type="Proteomes" id="UP000028990">
    <property type="component" value="Unassembled WGS sequence"/>
</dbReference>
<accession>A0A091CQL2</accession>
<dbReference type="EMBL" id="KN124866">
    <property type="protein sequence ID" value="KFO19988.1"/>
    <property type="molecule type" value="Genomic_DNA"/>
</dbReference>
<reference evidence="2 3" key="1">
    <citation type="submission" date="2013-11" db="EMBL/GenBank/DDBJ databases">
        <title>The Damaraland mole rat (Fukomys damarensis) genome and evolution of African mole rats.</title>
        <authorList>
            <person name="Gladyshev V.N."/>
            <person name="Fang X."/>
        </authorList>
    </citation>
    <scope>NUCLEOTIDE SEQUENCE [LARGE SCALE GENOMIC DNA]</scope>
    <source>
        <tissue evidence="2">Liver</tissue>
    </source>
</reference>
<name>A0A091CQL2_FUKDA</name>
<protein>
    <submittedName>
        <fullName evidence="2">Ubiquitin-like protein 7</fullName>
    </submittedName>
</protein>
<dbReference type="AlphaFoldDB" id="A0A091CQL2"/>
<proteinExistence type="predicted"/>
<evidence type="ECO:0000256" key="1">
    <source>
        <dbReference type="SAM" id="MobiDB-lite"/>
    </source>
</evidence>
<feature type="region of interest" description="Disordered" evidence="1">
    <location>
        <begin position="246"/>
        <end position="292"/>
    </location>
</feature>
<keyword evidence="3" id="KW-1185">Reference proteome</keyword>
<gene>
    <name evidence="2" type="ORF">H920_18615</name>
</gene>
<evidence type="ECO:0000313" key="2">
    <source>
        <dbReference type="EMBL" id="KFO19988.1"/>
    </source>
</evidence>
<organism evidence="2 3">
    <name type="scientific">Fukomys damarensis</name>
    <name type="common">Damaraland mole rat</name>
    <name type="synonym">Cryptomys damarensis</name>
    <dbReference type="NCBI Taxonomy" id="885580"/>
    <lineage>
        <taxon>Eukaryota</taxon>
        <taxon>Metazoa</taxon>
        <taxon>Chordata</taxon>
        <taxon>Craniata</taxon>
        <taxon>Vertebrata</taxon>
        <taxon>Euteleostomi</taxon>
        <taxon>Mammalia</taxon>
        <taxon>Eutheria</taxon>
        <taxon>Euarchontoglires</taxon>
        <taxon>Glires</taxon>
        <taxon>Rodentia</taxon>
        <taxon>Hystricomorpha</taxon>
        <taxon>Bathyergidae</taxon>
        <taxon>Fukomys</taxon>
    </lineage>
</organism>
<sequence>MCWCCAGEQKRQLGQITSPVTPPIPSFCNSRVGLVHPLVAKRRMSWPSYKQGCVWVLSPKHKSEKRLEYYNYHSDHSREKKTEPVDKVATQREFWVLHTALHGSSSYREAVFKMLSNKESLEQITVATPGLSSNPIVLGVLLNKDLFSIFADPSMLDTLVPAYLTLVNAIILVLHSVAGSTPTLGADASSWSTPSSSYQDMPGGFLCEGLSDDEEDFHPSTWSTTSSSTSSCHLASIGYSRPKSITQSELELASTPRSSSHTETPGTQGHSSGTLPMSSRVQSGTSITNDLF</sequence>